<dbReference type="EMBL" id="MU864360">
    <property type="protein sequence ID" value="KAK4191285.1"/>
    <property type="molecule type" value="Genomic_DNA"/>
</dbReference>
<accession>A0AAN6X1P2</accession>
<evidence type="ECO:0000313" key="3">
    <source>
        <dbReference type="Proteomes" id="UP001302126"/>
    </source>
</evidence>
<evidence type="ECO:0000256" key="1">
    <source>
        <dbReference type="SAM" id="MobiDB-lite"/>
    </source>
</evidence>
<reference evidence="2" key="1">
    <citation type="journal article" date="2023" name="Mol. Phylogenet. Evol.">
        <title>Genome-scale phylogeny and comparative genomics of the fungal order Sordariales.</title>
        <authorList>
            <person name="Hensen N."/>
            <person name="Bonometti L."/>
            <person name="Westerberg I."/>
            <person name="Brannstrom I.O."/>
            <person name="Guillou S."/>
            <person name="Cros-Aarteil S."/>
            <person name="Calhoun S."/>
            <person name="Haridas S."/>
            <person name="Kuo A."/>
            <person name="Mondo S."/>
            <person name="Pangilinan J."/>
            <person name="Riley R."/>
            <person name="LaButti K."/>
            <person name="Andreopoulos B."/>
            <person name="Lipzen A."/>
            <person name="Chen C."/>
            <person name="Yan M."/>
            <person name="Daum C."/>
            <person name="Ng V."/>
            <person name="Clum A."/>
            <person name="Steindorff A."/>
            <person name="Ohm R.A."/>
            <person name="Martin F."/>
            <person name="Silar P."/>
            <person name="Natvig D.O."/>
            <person name="Lalanne C."/>
            <person name="Gautier V."/>
            <person name="Ament-Velasquez S.L."/>
            <person name="Kruys A."/>
            <person name="Hutchinson M.I."/>
            <person name="Powell A.J."/>
            <person name="Barry K."/>
            <person name="Miller A.N."/>
            <person name="Grigoriev I.V."/>
            <person name="Debuchy R."/>
            <person name="Gladieux P."/>
            <person name="Hiltunen Thoren M."/>
            <person name="Johannesson H."/>
        </authorList>
    </citation>
    <scope>NUCLEOTIDE SEQUENCE</scope>
    <source>
        <strain evidence="2">PSN309</strain>
    </source>
</reference>
<dbReference type="Proteomes" id="UP001302126">
    <property type="component" value="Unassembled WGS sequence"/>
</dbReference>
<name>A0AAN6X1P2_9PEZI</name>
<comment type="caution">
    <text evidence="2">The sequence shown here is derived from an EMBL/GenBank/DDBJ whole genome shotgun (WGS) entry which is preliminary data.</text>
</comment>
<organism evidence="2 3">
    <name type="scientific">Podospora australis</name>
    <dbReference type="NCBI Taxonomy" id="1536484"/>
    <lineage>
        <taxon>Eukaryota</taxon>
        <taxon>Fungi</taxon>
        <taxon>Dikarya</taxon>
        <taxon>Ascomycota</taxon>
        <taxon>Pezizomycotina</taxon>
        <taxon>Sordariomycetes</taxon>
        <taxon>Sordariomycetidae</taxon>
        <taxon>Sordariales</taxon>
        <taxon>Podosporaceae</taxon>
        <taxon>Podospora</taxon>
    </lineage>
</organism>
<protein>
    <submittedName>
        <fullName evidence="2">Uncharacterized protein</fullName>
    </submittedName>
</protein>
<gene>
    <name evidence="2" type="ORF">QBC35DRAFT_487844</name>
</gene>
<keyword evidence="3" id="KW-1185">Reference proteome</keyword>
<dbReference type="AlphaFoldDB" id="A0AAN6X1P2"/>
<proteinExistence type="predicted"/>
<feature type="region of interest" description="Disordered" evidence="1">
    <location>
        <begin position="125"/>
        <end position="183"/>
    </location>
</feature>
<sequence>MCHGHPHHHPCGHQSINWHYCPSAQIDMSRGYETPCNNSTFAASQPNNGRCFLVNCDYNPQSSGWTCCHCGNHNSGSGWCVNVTADGRWERNAMSNEWEFVNTCDHGVCHHCTQDPMSASAIEAASALRRGSKDSRGRKGRSRPANHGEASTASSEADPMAPYNISLDYSASGKKRDQKPRKH</sequence>
<evidence type="ECO:0000313" key="2">
    <source>
        <dbReference type="EMBL" id="KAK4191285.1"/>
    </source>
</evidence>
<reference evidence="2" key="2">
    <citation type="submission" date="2023-05" db="EMBL/GenBank/DDBJ databases">
        <authorList>
            <consortium name="Lawrence Berkeley National Laboratory"/>
            <person name="Steindorff A."/>
            <person name="Hensen N."/>
            <person name="Bonometti L."/>
            <person name="Westerberg I."/>
            <person name="Brannstrom I.O."/>
            <person name="Guillou S."/>
            <person name="Cros-Aarteil S."/>
            <person name="Calhoun S."/>
            <person name="Haridas S."/>
            <person name="Kuo A."/>
            <person name="Mondo S."/>
            <person name="Pangilinan J."/>
            <person name="Riley R."/>
            <person name="Labutti K."/>
            <person name="Andreopoulos B."/>
            <person name="Lipzen A."/>
            <person name="Chen C."/>
            <person name="Yanf M."/>
            <person name="Daum C."/>
            <person name="Ng V."/>
            <person name="Clum A."/>
            <person name="Ohm R."/>
            <person name="Martin F."/>
            <person name="Silar P."/>
            <person name="Natvig D."/>
            <person name="Lalanne C."/>
            <person name="Gautier V."/>
            <person name="Ament-Velasquez S.L."/>
            <person name="Kruys A."/>
            <person name="Hutchinson M.I."/>
            <person name="Powell A.J."/>
            <person name="Barry K."/>
            <person name="Miller A.N."/>
            <person name="Grigoriev I.V."/>
            <person name="Debuchy R."/>
            <person name="Gladieux P."/>
            <person name="Thoren M.H."/>
            <person name="Johannesson H."/>
        </authorList>
    </citation>
    <scope>NUCLEOTIDE SEQUENCE</scope>
    <source>
        <strain evidence="2">PSN309</strain>
    </source>
</reference>